<dbReference type="InterPro" id="IPR017441">
    <property type="entry name" value="Protein_kinase_ATP_BS"/>
</dbReference>
<evidence type="ECO:0000256" key="9">
    <source>
        <dbReference type="ARBA" id="ARBA00022840"/>
    </source>
</evidence>
<name>A0A6D2LB31_9BRAS</name>
<comment type="catalytic activity">
    <reaction evidence="11">
        <text>L-seryl-[protein] + ATP = O-phospho-L-seryl-[protein] + ADP + H(+)</text>
        <dbReference type="Rhea" id="RHEA:17989"/>
        <dbReference type="Rhea" id="RHEA-COMP:9863"/>
        <dbReference type="Rhea" id="RHEA-COMP:11604"/>
        <dbReference type="ChEBI" id="CHEBI:15378"/>
        <dbReference type="ChEBI" id="CHEBI:29999"/>
        <dbReference type="ChEBI" id="CHEBI:30616"/>
        <dbReference type="ChEBI" id="CHEBI:83421"/>
        <dbReference type="ChEBI" id="CHEBI:456216"/>
        <dbReference type="EC" id="2.7.11.1"/>
    </reaction>
</comment>
<dbReference type="SMART" id="SM00220">
    <property type="entry name" value="S_TKc"/>
    <property type="match status" value="1"/>
</dbReference>
<dbReference type="OrthoDB" id="4062651at2759"/>
<keyword evidence="9 13" id="KW-0067">ATP-binding</keyword>
<comment type="subcellular location">
    <subcellularLocation>
        <location evidence="1">Cytoplasm</location>
    </subcellularLocation>
</comment>
<dbReference type="Gene3D" id="1.10.510.10">
    <property type="entry name" value="Transferase(Phosphotransferase) domain 1"/>
    <property type="match status" value="1"/>
</dbReference>
<dbReference type="PANTHER" id="PTHR47987">
    <property type="entry name" value="OS08G0249100 PROTEIN"/>
    <property type="match status" value="1"/>
</dbReference>
<keyword evidence="17" id="KW-1185">Reference proteome</keyword>
<comment type="catalytic activity">
    <reaction evidence="10">
        <text>L-threonyl-[protein] + ATP = O-phospho-L-threonyl-[protein] + ADP + H(+)</text>
        <dbReference type="Rhea" id="RHEA:46608"/>
        <dbReference type="Rhea" id="RHEA-COMP:11060"/>
        <dbReference type="Rhea" id="RHEA-COMP:11605"/>
        <dbReference type="ChEBI" id="CHEBI:15378"/>
        <dbReference type="ChEBI" id="CHEBI:30013"/>
        <dbReference type="ChEBI" id="CHEBI:30616"/>
        <dbReference type="ChEBI" id="CHEBI:61977"/>
        <dbReference type="ChEBI" id="CHEBI:456216"/>
        <dbReference type="EC" id="2.7.11.1"/>
    </reaction>
</comment>
<keyword evidence="7 13" id="KW-0547">Nucleotide-binding</keyword>
<dbReference type="PROSITE" id="PS00107">
    <property type="entry name" value="PROTEIN_KINASE_ATP"/>
    <property type="match status" value="1"/>
</dbReference>
<sequence length="503" mass="56446">MEGVRDSSETLASTTTSSSSTPSCDVDVENRGKQSTPLSTRRSRAGFSDSFSSHDLSSFCRDEEAVKSYHNKSDSEDDLLRSIESETSSSVVSTSDSSSTEAKHHHPHHHHHHHSSSGGSTNAHWRGFFRLLKKGSSAMPFNTFTPLKGVPKLTRRKSKRIRDNMVPVLPATAGLDTGDLFYFKPSWRNFSLQDIQTATNGFSRENLIGEGGYAEVYKGQMLDGQIVAIKKLTRGSAEEMTMDYLSELGIIVHVDHPNIAKLIGYCVEGGMHLVLELSPNGSLASLLYGKAKEKLKWSTRYKVAMGTAEGLYYLHEGCQRRIIHKDIKASNILLTENFEAQISDFGLAKWLPDQWTHHTVSKVEGTFGYLPPEFFMHGIVDEKTDVYAYGVLLLELITGRQALDSAQHSLVMWAKPLIKENKIKQLVDPILGADYDIEELERLVVEILRGDKSSLDKLRERESSKLQRTYSEELLDNEEYNSTRYLNDIHRHMETVLGTSNDS</sequence>
<dbReference type="InterPro" id="IPR011009">
    <property type="entry name" value="Kinase-like_dom_sf"/>
</dbReference>
<evidence type="ECO:0000256" key="3">
    <source>
        <dbReference type="ARBA" id="ARBA00022490"/>
    </source>
</evidence>
<dbReference type="EMBL" id="CACVBM020001906">
    <property type="protein sequence ID" value="CAA7061929.1"/>
    <property type="molecule type" value="Genomic_DNA"/>
</dbReference>
<accession>A0A6D2LB31</accession>
<dbReference type="InterPro" id="IPR008271">
    <property type="entry name" value="Ser/Thr_kinase_AS"/>
</dbReference>
<dbReference type="EC" id="2.7.11.1" evidence="2"/>
<evidence type="ECO:0000256" key="14">
    <source>
        <dbReference type="SAM" id="MobiDB-lite"/>
    </source>
</evidence>
<organism evidence="16 17">
    <name type="scientific">Microthlaspi erraticum</name>
    <dbReference type="NCBI Taxonomy" id="1685480"/>
    <lineage>
        <taxon>Eukaryota</taxon>
        <taxon>Viridiplantae</taxon>
        <taxon>Streptophyta</taxon>
        <taxon>Embryophyta</taxon>
        <taxon>Tracheophyta</taxon>
        <taxon>Spermatophyta</taxon>
        <taxon>Magnoliopsida</taxon>
        <taxon>eudicotyledons</taxon>
        <taxon>Gunneridae</taxon>
        <taxon>Pentapetalae</taxon>
        <taxon>rosids</taxon>
        <taxon>malvids</taxon>
        <taxon>Brassicales</taxon>
        <taxon>Brassicaceae</taxon>
        <taxon>Coluteocarpeae</taxon>
        <taxon>Microthlaspi</taxon>
    </lineage>
</organism>
<dbReference type="FunFam" id="3.30.200.20:FF:000445">
    <property type="entry name" value="Receptor-like cytosolic serine/threonine-protein kinase RBK2"/>
    <property type="match status" value="1"/>
</dbReference>
<evidence type="ECO:0000256" key="13">
    <source>
        <dbReference type="PROSITE-ProRule" id="PRU10141"/>
    </source>
</evidence>
<comment type="caution">
    <text evidence="16">The sequence shown here is derived from an EMBL/GenBank/DDBJ whole genome shotgun (WGS) entry which is preliminary data.</text>
</comment>
<evidence type="ECO:0000256" key="11">
    <source>
        <dbReference type="ARBA" id="ARBA00048679"/>
    </source>
</evidence>
<feature type="binding site" evidence="13">
    <location>
        <position position="231"/>
    </location>
    <ligand>
        <name>ATP</name>
        <dbReference type="ChEBI" id="CHEBI:30616"/>
    </ligand>
</feature>
<dbReference type="Pfam" id="PF07714">
    <property type="entry name" value="PK_Tyr_Ser-Thr"/>
    <property type="match status" value="1"/>
</dbReference>
<evidence type="ECO:0000256" key="2">
    <source>
        <dbReference type="ARBA" id="ARBA00012513"/>
    </source>
</evidence>
<dbReference type="GO" id="GO:0005524">
    <property type="term" value="F:ATP binding"/>
    <property type="evidence" value="ECO:0007669"/>
    <property type="project" value="UniProtKB-UniRule"/>
</dbReference>
<keyword evidence="5" id="KW-0597">Phosphoprotein</keyword>
<dbReference type="InterPro" id="IPR001245">
    <property type="entry name" value="Ser-Thr/Tyr_kinase_cat_dom"/>
</dbReference>
<dbReference type="PANTHER" id="PTHR47987:SF13">
    <property type="entry name" value="RECEPTOR-LIKE CYTOSOLIC SERINE_THREONINE-PROTEIN KINASE RBK2"/>
    <property type="match status" value="1"/>
</dbReference>
<keyword evidence="6" id="KW-0808">Transferase</keyword>
<dbReference type="GO" id="GO:0004674">
    <property type="term" value="F:protein serine/threonine kinase activity"/>
    <property type="evidence" value="ECO:0007669"/>
    <property type="project" value="UniProtKB-KW"/>
</dbReference>
<dbReference type="SUPFAM" id="SSF56112">
    <property type="entry name" value="Protein kinase-like (PK-like)"/>
    <property type="match status" value="1"/>
</dbReference>
<dbReference type="FunFam" id="1.10.510.10:FF:000335">
    <property type="entry name" value="receptor-like cytosolic serine/threonine-protein kinase RBK2"/>
    <property type="match status" value="1"/>
</dbReference>
<feature type="region of interest" description="Disordered" evidence="14">
    <location>
        <begin position="1"/>
        <end position="55"/>
    </location>
</feature>
<feature type="compositionally biased region" description="Basic residues" evidence="14">
    <location>
        <begin position="103"/>
        <end position="115"/>
    </location>
</feature>
<dbReference type="Gene3D" id="3.30.200.20">
    <property type="entry name" value="Phosphorylase Kinase, domain 1"/>
    <property type="match status" value="1"/>
</dbReference>
<evidence type="ECO:0000256" key="10">
    <source>
        <dbReference type="ARBA" id="ARBA00047899"/>
    </source>
</evidence>
<gene>
    <name evidence="16" type="ORF">MERR_LOCUS49165</name>
</gene>
<evidence type="ECO:0000256" key="6">
    <source>
        <dbReference type="ARBA" id="ARBA00022679"/>
    </source>
</evidence>
<dbReference type="GO" id="GO:0005737">
    <property type="term" value="C:cytoplasm"/>
    <property type="evidence" value="ECO:0007669"/>
    <property type="project" value="UniProtKB-SubCell"/>
</dbReference>
<dbReference type="PROSITE" id="PS00108">
    <property type="entry name" value="PROTEIN_KINASE_ST"/>
    <property type="match status" value="1"/>
</dbReference>
<evidence type="ECO:0000256" key="12">
    <source>
        <dbReference type="ARBA" id="ARBA00063228"/>
    </source>
</evidence>
<feature type="compositionally biased region" description="Low complexity" evidence="14">
    <location>
        <begin position="9"/>
        <end position="23"/>
    </location>
</feature>
<dbReference type="PROSITE" id="PS50011">
    <property type="entry name" value="PROTEIN_KINASE_DOM"/>
    <property type="match status" value="1"/>
</dbReference>
<dbReference type="GO" id="GO:0051020">
    <property type="term" value="F:GTPase binding"/>
    <property type="evidence" value="ECO:0007669"/>
    <property type="project" value="UniProtKB-ARBA"/>
</dbReference>
<evidence type="ECO:0000313" key="16">
    <source>
        <dbReference type="EMBL" id="CAA7061929.1"/>
    </source>
</evidence>
<proteinExistence type="predicted"/>
<dbReference type="InterPro" id="IPR046958">
    <property type="entry name" value="RBK1/2/STUNTED"/>
</dbReference>
<comment type="subunit">
    <text evidence="12">Interacts with ARAC5 and ARAC10.</text>
</comment>
<keyword evidence="3" id="KW-0963">Cytoplasm</keyword>
<evidence type="ECO:0000313" key="17">
    <source>
        <dbReference type="Proteomes" id="UP000467841"/>
    </source>
</evidence>
<protein>
    <recommendedName>
        <fullName evidence="2">non-specific serine/threonine protein kinase</fullName>
        <ecNumber evidence="2">2.7.11.1</ecNumber>
    </recommendedName>
</protein>
<feature type="domain" description="Protein kinase" evidence="15">
    <location>
        <begin position="202"/>
        <end position="475"/>
    </location>
</feature>
<evidence type="ECO:0000256" key="8">
    <source>
        <dbReference type="ARBA" id="ARBA00022777"/>
    </source>
</evidence>
<keyword evidence="8" id="KW-0418">Kinase</keyword>
<dbReference type="Proteomes" id="UP000467841">
    <property type="component" value="Unassembled WGS sequence"/>
</dbReference>
<dbReference type="InterPro" id="IPR000719">
    <property type="entry name" value="Prot_kinase_dom"/>
</dbReference>
<evidence type="ECO:0000256" key="5">
    <source>
        <dbReference type="ARBA" id="ARBA00022553"/>
    </source>
</evidence>
<feature type="region of interest" description="Disordered" evidence="14">
    <location>
        <begin position="84"/>
        <end position="121"/>
    </location>
</feature>
<keyword evidence="4" id="KW-0723">Serine/threonine-protein kinase</keyword>
<evidence type="ECO:0000256" key="1">
    <source>
        <dbReference type="ARBA" id="ARBA00004496"/>
    </source>
</evidence>
<evidence type="ECO:0000256" key="7">
    <source>
        <dbReference type="ARBA" id="ARBA00022741"/>
    </source>
</evidence>
<reference evidence="16" key="1">
    <citation type="submission" date="2020-01" db="EMBL/GenBank/DDBJ databases">
        <authorList>
            <person name="Mishra B."/>
        </authorList>
    </citation>
    <scope>NUCLEOTIDE SEQUENCE [LARGE SCALE GENOMIC DNA]</scope>
</reference>
<feature type="compositionally biased region" description="Low complexity" evidence="14">
    <location>
        <begin position="85"/>
        <end position="100"/>
    </location>
</feature>
<evidence type="ECO:0000259" key="15">
    <source>
        <dbReference type="PROSITE" id="PS50011"/>
    </source>
</evidence>
<dbReference type="AlphaFoldDB" id="A0A6D2LB31"/>
<evidence type="ECO:0000256" key="4">
    <source>
        <dbReference type="ARBA" id="ARBA00022527"/>
    </source>
</evidence>